<dbReference type="InterPro" id="IPR036415">
    <property type="entry name" value="Lamin_tail_dom_sf"/>
</dbReference>
<organism evidence="3 4">
    <name type="scientific">Neolewinella xylanilytica</name>
    <dbReference type="NCBI Taxonomy" id="1514080"/>
    <lineage>
        <taxon>Bacteria</taxon>
        <taxon>Pseudomonadati</taxon>
        <taxon>Bacteroidota</taxon>
        <taxon>Saprospiria</taxon>
        <taxon>Saprospirales</taxon>
        <taxon>Lewinellaceae</taxon>
        <taxon>Neolewinella</taxon>
    </lineage>
</organism>
<evidence type="ECO:0000256" key="1">
    <source>
        <dbReference type="SAM" id="SignalP"/>
    </source>
</evidence>
<reference evidence="3 4" key="1">
    <citation type="submission" date="2018-02" db="EMBL/GenBank/DDBJ databases">
        <title>Genomic Encyclopedia of Archaeal and Bacterial Type Strains, Phase II (KMG-II): from individual species to whole genera.</title>
        <authorList>
            <person name="Goeker M."/>
        </authorList>
    </citation>
    <scope>NUCLEOTIDE SEQUENCE [LARGE SCALE GENOMIC DNA]</scope>
    <source>
        <strain evidence="3 4">DSM 29526</strain>
    </source>
</reference>
<name>A0A2S6I115_9BACT</name>
<evidence type="ECO:0000259" key="2">
    <source>
        <dbReference type="PROSITE" id="PS51841"/>
    </source>
</evidence>
<feature type="domain" description="LTD" evidence="2">
    <location>
        <begin position="286"/>
        <end position="415"/>
    </location>
</feature>
<dbReference type="InterPro" id="IPR001322">
    <property type="entry name" value="Lamin_tail_dom"/>
</dbReference>
<keyword evidence="4" id="KW-1185">Reference proteome</keyword>
<accession>A0A2S6I115</accession>
<dbReference type="SUPFAM" id="SSF74853">
    <property type="entry name" value="Lamin A/C globular tail domain"/>
    <property type="match status" value="1"/>
</dbReference>
<dbReference type="Gene3D" id="2.60.40.1260">
    <property type="entry name" value="Lamin Tail domain"/>
    <property type="match status" value="1"/>
</dbReference>
<dbReference type="Pfam" id="PF00932">
    <property type="entry name" value="LTD"/>
    <property type="match status" value="1"/>
</dbReference>
<dbReference type="RefSeq" id="WP_104421372.1">
    <property type="nucleotide sequence ID" value="NZ_PTJC01000007.1"/>
</dbReference>
<feature type="chain" id="PRO_5015479683" evidence="1">
    <location>
        <begin position="25"/>
        <end position="618"/>
    </location>
</feature>
<sequence length="618" mass="65975">MRRIYSLFPWSLFVVLIPCTRAPAQTIYLQQGFEEAAEENLPYAPDITPYGSGAVPTWNRVEQLPGITAPANGNFFWAARDVDNATSGREVARLRFEAGNICSLTSARFVFAYNVQGYDAGDDFGYELFLDGFPAQKEVLIDGKNGGGISTDGWVYHAVAIPGTAQTAALEIFFDQNGDDVAAVDHVQVIASGDDGNCQPVCGIRLGQPRLNCLSFTDDPDVIRLSLPYSGAEIGAVVYSSAGTVGGDDPAVQPDGTIIVDGYTEGGYALLRIRGGDCEIDLPLEFLTDQCLPSDVVINEVLAAPAHDANGDGVVDGGDEFVEIYNTGAGPFDLSGHTVHDGSNSGPRFTFPASTELGAGESFVIFASAADAGSLQDGCRFGTASGFLGLNDDGPESVILRDADGRVVAQVDFDDAPDGESLTLSPDGNLAGGYHPHGAIDGGAASACGSFSGLPVVLKRFSATPLYDAVRLDWETAVEVDNWHFVVERSKAGVAFEAIGRVPAGKGSYVYVDENPYPGQNYYRLRQLDMDGQETLYGPVSVRLDSGLIRLFPNPTSGRMRISGDIDEAQVYEVFYADGRRALTGRGNVLEVAHLPAGVYYLRLPRRSDVASLRFMKE</sequence>
<gene>
    <name evidence="3" type="ORF">CLV84_3814</name>
</gene>
<dbReference type="PROSITE" id="PS51841">
    <property type="entry name" value="LTD"/>
    <property type="match status" value="1"/>
</dbReference>
<proteinExistence type="predicted"/>
<dbReference type="Proteomes" id="UP000237662">
    <property type="component" value="Unassembled WGS sequence"/>
</dbReference>
<protein>
    <submittedName>
        <fullName evidence="3">Lamin tail-like protein</fullName>
    </submittedName>
</protein>
<dbReference type="AlphaFoldDB" id="A0A2S6I115"/>
<dbReference type="EMBL" id="PTJC01000007">
    <property type="protein sequence ID" value="PPK84652.1"/>
    <property type="molecule type" value="Genomic_DNA"/>
</dbReference>
<dbReference type="OrthoDB" id="1490051at2"/>
<comment type="caution">
    <text evidence="3">The sequence shown here is derived from an EMBL/GenBank/DDBJ whole genome shotgun (WGS) entry which is preliminary data.</text>
</comment>
<keyword evidence="1" id="KW-0732">Signal</keyword>
<evidence type="ECO:0000313" key="3">
    <source>
        <dbReference type="EMBL" id="PPK84652.1"/>
    </source>
</evidence>
<evidence type="ECO:0000313" key="4">
    <source>
        <dbReference type="Proteomes" id="UP000237662"/>
    </source>
</evidence>
<feature type="signal peptide" evidence="1">
    <location>
        <begin position="1"/>
        <end position="24"/>
    </location>
</feature>